<sequence>MAGFHNPHLPVRDDWLAQQAEEAIDPGLPIIDPHHHLWDVARPRYLLDELLADTRGGHNILATVFVECRAMYRAGGPEPMRPLGETAFVAGVAAMAESGLYGPTRACAGIVGHADLRLGHAVREVLEAQLVTGGGRFRGIRHITAWDASPETRSTTIIPPPGLMSDAAFQQGFSELEPLGLSFDAWLYHPQLPELIALARRFPGTRIILDHLGGPLGVGPYRREESFAPWRDSIRELARCPNVAVKLGGLAMRTHGNAFHERPAPPSSADMADAWRPWMETCIEAFGPDRCMFESNFPVDKGMTGYTALWNAFKRLASGASPGEKAALFHDTAARIYNIKGEA</sequence>
<keyword evidence="4" id="KW-1185">Reference proteome</keyword>
<feature type="domain" description="Amidohydrolase-related" evidence="2">
    <location>
        <begin position="31"/>
        <end position="338"/>
    </location>
</feature>
<proteinExistence type="inferred from homology"/>
<evidence type="ECO:0000313" key="4">
    <source>
        <dbReference type="Proteomes" id="UP000282957"/>
    </source>
</evidence>
<reference evidence="3 4" key="1">
    <citation type="submission" date="2019-01" db="EMBL/GenBank/DDBJ databases">
        <authorList>
            <person name="Chen W.-M."/>
        </authorList>
    </citation>
    <scope>NUCLEOTIDE SEQUENCE [LARGE SCALE GENOMIC DNA]</scope>
    <source>
        <strain evidence="3 4">CCP-6</strain>
    </source>
</reference>
<dbReference type="RefSeq" id="WP_127788438.1">
    <property type="nucleotide sequence ID" value="NZ_SACL01000005.1"/>
</dbReference>
<dbReference type="Proteomes" id="UP000282957">
    <property type="component" value="Unassembled WGS sequence"/>
</dbReference>
<dbReference type="OrthoDB" id="7183088at2"/>
<accession>A0A437MDA9</accession>
<name>A0A437MDA9_9PROT</name>
<evidence type="ECO:0000256" key="1">
    <source>
        <dbReference type="ARBA" id="ARBA00038310"/>
    </source>
</evidence>
<dbReference type="InterPro" id="IPR052350">
    <property type="entry name" value="Metallo-dep_Lactonases"/>
</dbReference>
<evidence type="ECO:0000313" key="3">
    <source>
        <dbReference type="EMBL" id="RVT95580.1"/>
    </source>
</evidence>
<keyword evidence="3" id="KW-0378">Hydrolase</keyword>
<dbReference type="GO" id="GO:0016787">
    <property type="term" value="F:hydrolase activity"/>
    <property type="evidence" value="ECO:0007669"/>
    <property type="project" value="UniProtKB-KW"/>
</dbReference>
<evidence type="ECO:0000259" key="2">
    <source>
        <dbReference type="Pfam" id="PF04909"/>
    </source>
</evidence>
<dbReference type="AlphaFoldDB" id="A0A437MDA9"/>
<dbReference type="InterPro" id="IPR006680">
    <property type="entry name" value="Amidohydro-rel"/>
</dbReference>
<dbReference type="EMBL" id="SACL01000005">
    <property type="protein sequence ID" value="RVT95580.1"/>
    <property type="molecule type" value="Genomic_DNA"/>
</dbReference>
<organism evidence="3 4">
    <name type="scientific">Rhodovarius crocodyli</name>
    <dbReference type="NCBI Taxonomy" id="1979269"/>
    <lineage>
        <taxon>Bacteria</taxon>
        <taxon>Pseudomonadati</taxon>
        <taxon>Pseudomonadota</taxon>
        <taxon>Alphaproteobacteria</taxon>
        <taxon>Acetobacterales</taxon>
        <taxon>Roseomonadaceae</taxon>
        <taxon>Rhodovarius</taxon>
    </lineage>
</organism>
<gene>
    <name evidence="3" type="ORF">EOD42_15345</name>
</gene>
<dbReference type="Pfam" id="PF04909">
    <property type="entry name" value="Amidohydro_2"/>
    <property type="match status" value="1"/>
</dbReference>
<protein>
    <submittedName>
        <fullName evidence="3">Amidohydrolase</fullName>
    </submittedName>
</protein>
<dbReference type="PANTHER" id="PTHR43569">
    <property type="entry name" value="AMIDOHYDROLASE"/>
    <property type="match status" value="1"/>
</dbReference>
<comment type="similarity">
    <text evidence="1">Belongs to the metallo-dependent hydrolases superfamily.</text>
</comment>
<dbReference type="Gene3D" id="3.20.20.140">
    <property type="entry name" value="Metal-dependent hydrolases"/>
    <property type="match status" value="1"/>
</dbReference>
<dbReference type="PANTHER" id="PTHR43569:SF1">
    <property type="entry name" value="BLL3371 PROTEIN"/>
    <property type="match status" value="1"/>
</dbReference>
<comment type="caution">
    <text evidence="3">The sequence shown here is derived from an EMBL/GenBank/DDBJ whole genome shotgun (WGS) entry which is preliminary data.</text>
</comment>
<dbReference type="InterPro" id="IPR032466">
    <property type="entry name" value="Metal_Hydrolase"/>
</dbReference>
<dbReference type="SUPFAM" id="SSF51556">
    <property type="entry name" value="Metallo-dependent hydrolases"/>
    <property type="match status" value="1"/>
</dbReference>